<proteinExistence type="predicted"/>
<reference evidence="1 2" key="1">
    <citation type="submission" date="2016-05" db="EMBL/GenBank/DDBJ databases">
        <title>Complete genome sequence of Novosphingobium guangzhouense SA925(T).</title>
        <authorList>
            <person name="Sha S."/>
        </authorList>
    </citation>
    <scope>NUCLEOTIDE SEQUENCE [LARGE SCALE GENOMIC DNA]</scope>
    <source>
        <strain evidence="1 2">SA925</strain>
    </source>
</reference>
<gene>
    <name evidence="1" type="ORF">A8V01_15730</name>
</gene>
<accession>A0A2K2G3N3</accession>
<keyword evidence="2" id="KW-1185">Reference proteome</keyword>
<dbReference type="Proteomes" id="UP000236327">
    <property type="component" value="Unassembled WGS sequence"/>
</dbReference>
<protein>
    <recommendedName>
        <fullName evidence="3">LamG-like jellyroll fold domain-containing protein</fullName>
    </recommendedName>
</protein>
<evidence type="ECO:0000313" key="2">
    <source>
        <dbReference type="Proteomes" id="UP000236327"/>
    </source>
</evidence>
<dbReference type="Pfam" id="PF13385">
    <property type="entry name" value="Laminin_G_3"/>
    <property type="match status" value="1"/>
</dbReference>
<dbReference type="AlphaFoldDB" id="A0A2K2G3N3"/>
<comment type="caution">
    <text evidence="1">The sequence shown here is derived from an EMBL/GenBank/DDBJ whole genome shotgun (WGS) entry which is preliminary data.</text>
</comment>
<evidence type="ECO:0008006" key="3">
    <source>
        <dbReference type="Google" id="ProtNLM"/>
    </source>
</evidence>
<dbReference type="InterPro" id="IPR013320">
    <property type="entry name" value="ConA-like_dom_sf"/>
</dbReference>
<evidence type="ECO:0000313" key="1">
    <source>
        <dbReference type="EMBL" id="PNU05644.1"/>
    </source>
</evidence>
<sequence length="1265" mass="137869">MAVAGLCAAAPGAQAQDAGGLLFRAPLDEGFDATVSGGAAAPNFRSDVSIVPDGALKGAGRWTDGGYVAWEAPGNIYAQRGTLSFFWRSHTPVGEAPFVIFRASAGDHSSWDMAFLRIDWNGHGFDAFVTDANLSRVRVSWTIPTPPAPDAWHHVAFGWDETQGVRLFWDGKQVAAKQQKADLDMELDQFGLAGRVIAPHQVQSRYNFMRGSDLDDIRVYDHMLEEGSVARLAARQEPAAPAAPSAPEIRAAWLHRFGWDNSAPPVLADGTTVVRKVEFADAKDLKEWMWKGTDGIAETTWPGVYNRSRLPGRDDYFELPDWNVYVEGGKTYQLTLPQDAAFNRVEIRGAAYGALEWSPDGRSSWRKLATRPQGVVRSVTDTATTTGGVLRFTNVMQEQPIQEIWAYDMHAGEVPAGTFQLSYTVNAKAASDLGALDGLNRFIAGRYPARERATVVALPTSGVKAAVGAGSAGASGTAARSSDDLPLVHVLIPSNFGAASADRPLARAWNYGWENVHDGLDGVAIDLPAIKATPDAKGLIPLDIRVKDPIWPERDMIDLQVSVRPGQPRTLWLDLRDRILTADSLYLTVASAAPDFGATSLDGMKVRMVFKDRAEAKAEHIADRFNQVKDNWAFLVEEHTASKRAGLYRRLYGDITDLLRVDPDNLEARRYWADIGYSQDQLPPFVQPEAPAGMPLWAFRQLEDLRLTRQFVNWWIDHRQVPYGDFGGGISDDTDLTQQWPGLALMGVDPDKINASLRALSDAVYKNGMIVNGLSYISTDELHVYEEGINSDAERLYLNWGEPKAVERMMATVRGLKDVIRVNPAGHMHISSSWYGGRKIYRDEPWAWQKPYGFVIMHTPVLLGVFNADPTARGMVTGLIDGLLAHGKQGADGLWTFPNDISFDHDSERAGDGGGASLPMQSAWAAWRFTGDDKYLRPVLGRLGKNNFAPLNEINENAITVLDKRSAWRDAVLKAAAGGNDFARFEAWNTTGDRSWLEALNAAGIADKAQHMYMYTEGHWWSDRVDAPNEYLQRERLGGIALKRNQTYPGNAVSWRFADPEAALKVAVLVRDATPEGFTVSAYNTTNVEQRADMGTWNVVAGTWEMTRGLAADGGDTALNGTQSTLVELERGASLPVTFAPGTTTVMTFRLRDKAAVQPEHRPDLGIGTDDVTRKGTRIGVTVHSLGSVDAPAGTVTLETADGKVLASAPVAALAAPRDLSPSTAQVSLTVPSGAPAVLHVKVSAGVPEVTQRNNVVVLGGEAGR</sequence>
<organism evidence="1 2">
    <name type="scientific">Novosphingobium guangzhouense</name>
    <dbReference type="NCBI Taxonomy" id="1850347"/>
    <lineage>
        <taxon>Bacteria</taxon>
        <taxon>Pseudomonadati</taxon>
        <taxon>Pseudomonadota</taxon>
        <taxon>Alphaproteobacteria</taxon>
        <taxon>Sphingomonadales</taxon>
        <taxon>Sphingomonadaceae</taxon>
        <taxon>Novosphingobium</taxon>
    </lineage>
</organism>
<dbReference type="SUPFAM" id="SSF49899">
    <property type="entry name" value="Concanavalin A-like lectins/glucanases"/>
    <property type="match status" value="1"/>
</dbReference>
<name>A0A2K2G3N3_9SPHN</name>
<dbReference type="Gene3D" id="2.60.120.200">
    <property type="match status" value="1"/>
</dbReference>
<dbReference type="EMBL" id="LYMM01000024">
    <property type="protein sequence ID" value="PNU05644.1"/>
    <property type="molecule type" value="Genomic_DNA"/>
</dbReference>